<evidence type="ECO:0000256" key="6">
    <source>
        <dbReference type="RuleBase" id="RU364060"/>
    </source>
</evidence>
<dbReference type="AlphaFoldDB" id="A0A1A9X204"/>
<evidence type="ECO:0000256" key="3">
    <source>
        <dbReference type="ARBA" id="ARBA00023015"/>
    </source>
</evidence>
<dbReference type="PANTHER" id="PTHR21428">
    <property type="entry name" value="MEDIATOR OF RNA POLYMERASE II TRANSCRIPTION SUBUNIT 7"/>
    <property type="match status" value="1"/>
</dbReference>
<comment type="subcellular location">
    <subcellularLocation>
        <location evidence="1 6">Nucleus</location>
    </subcellularLocation>
</comment>
<dbReference type="EnsemblMetazoa" id="GBRI041335-RA">
    <property type="protein sequence ID" value="GBRI041335-PA"/>
    <property type="gene ID" value="GBRI041335"/>
</dbReference>
<dbReference type="VEuPathDB" id="VectorBase:GBRI041335"/>
<dbReference type="Proteomes" id="UP000091820">
    <property type="component" value="Unassembled WGS sequence"/>
</dbReference>
<evidence type="ECO:0000313" key="7">
    <source>
        <dbReference type="EnsemblMetazoa" id="GBRI041335-PA"/>
    </source>
</evidence>
<dbReference type="GO" id="GO:0016592">
    <property type="term" value="C:mediator complex"/>
    <property type="evidence" value="ECO:0007669"/>
    <property type="project" value="InterPro"/>
</dbReference>
<organism evidence="7 8">
    <name type="scientific">Glossina brevipalpis</name>
    <dbReference type="NCBI Taxonomy" id="37001"/>
    <lineage>
        <taxon>Eukaryota</taxon>
        <taxon>Metazoa</taxon>
        <taxon>Ecdysozoa</taxon>
        <taxon>Arthropoda</taxon>
        <taxon>Hexapoda</taxon>
        <taxon>Insecta</taxon>
        <taxon>Pterygota</taxon>
        <taxon>Neoptera</taxon>
        <taxon>Endopterygota</taxon>
        <taxon>Diptera</taxon>
        <taxon>Brachycera</taxon>
        <taxon>Muscomorpha</taxon>
        <taxon>Hippoboscoidea</taxon>
        <taxon>Glossinidae</taxon>
        <taxon>Glossina</taxon>
    </lineage>
</organism>
<protein>
    <recommendedName>
        <fullName evidence="6">Mediator of RNA polymerase II transcription subunit 7</fullName>
    </recommendedName>
</protein>
<keyword evidence="5 6" id="KW-0539">Nucleus</keyword>
<dbReference type="Pfam" id="PF05983">
    <property type="entry name" value="Med7"/>
    <property type="match status" value="1"/>
</dbReference>
<evidence type="ECO:0000256" key="5">
    <source>
        <dbReference type="ARBA" id="ARBA00023242"/>
    </source>
</evidence>
<evidence type="ECO:0000256" key="2">
    <source>
        <dbReference type="ARBA" id="ARBA00009994"/>
    </source>
</evidence>
<evidence type="ECO:0000256" key="4">
    <source>
        <dbReference type="ARBA" id="ARBA00023163"/>
    </source>
</evidence>
<evidence type="ECO:0000313" key="8">
    <source>
        <dbReference type="Proteomes" id="UP000091820"/>
    </source>
</evidence>
<reference evidence="8" key="1">
    <citation type="submission" date="2014-03" db="EMBL/GenBank/DDBJ databases">
        <authorList>
            <person name="Aksoy S."/>
            <person name="Warren W."/>
            <person name="Wilson R.K."/>
        </authorList>
    </citation>
    <scope>NUCLEOTIDE SEQUENCE [LARGE SCALE GENOMIC DNA]</scope>
    <source>
        <strain evidence="8">IAEA</strain>
    </source>
</reference>
<comment type="similarity">
    <text evidence="2 6">Belongs to the Mediator complex subunit 7 family.</text>
</comment>
<dbReference type="STRING" id="37001.A0A1A9X204"/>
<keyword evidence="4 6" id="KW-0804">Transcription</keyword>
<keyword evidence="8" id="KW-1185">Reference proteome</keyword>
<comment type="function">
    <text evidence="6">Component of the Mediator complex, a coactivator involved in the regulated transcription of nearly all RNA polymerase II-dependent genes. Mediator functions as a bridge to convey information from gene-specific regulatory proteins to the basal RNA polymerase II transcription machinery.</text>
</comment>
<proteinExistence type="inferred from homology"/>
<dbReference type="GO" id="GO:0070847">
    <property type="term" value="C:core mediator complex"/>
    <property type="evidence" value="ECO:0007669"/>
    <property type="project" value="TreeGrafter"/>
</dbReference>
<keyword evidence="3 6" id="KW-0805">Transcription regulation</keyword>
<dbReference type="SUPFAM" id="SSF140718">
    <property type="entry name" value="Mediator hinge subcomplex-like"/>
    <property type="match status" value="1"/>
</dbReference>
<dbReference type="InterPro" id="IPR044888">
    <property type="entry name" value="Mediatior_Med7_sf"/>
</dbReference>
<sequence length="217" mass="25665">MAQQESQVMSLPLPPTQYINLFSEENIRRNKAPRPPPPIQDSYSMFGIQYNNEEMIRSLESQNIKRLIPIHFDRRKELKKLNHSLFVNFLDLIDLLIQYPDSPRRTEKIDDLSLLFVHMHHLLNEFRPHQARETLRVMMEMQKRQRVETIKRFKKHLERVVDIVNTAFAALPEIREEDLSEGDINMEIDNHDSSSGNKSDPSYQLDRIMCKVIDGIE</sequence>
<dbReference type="InterPro" id="IPR037212">
    <property type="entry name" value="Med7/Med21-like"/>
</dbReference>
<name>A0A1A9X204_9MUSC</name>
<dbReference type="InterPro" id="IPR009244">
    <property type="entry name" value="Mediatior_Med7"/>
</dbReference>
<dbReference type="GO" id="GO:0006357">
    <property type="term" value="P:regulation of transcription by RNA polymerase II"/>
    <property type="evidence" value="ECO:0007669"/>
    <property type="project" value="InterPro"/>
</dbReference>
<reference evidence="7" key="2">
    <citation type="submission" date="2020-05" db="UniProtKB">
        <authorList>
            <consortium name="EnsemblMetazoa"/>
        </authorList>
    </citation>
    <scope>IDENTIFICATION</scope>
    <source>
        <strain evidence="7">IAEA</strain>
    </source>
</reference>
<accession>A0A1A9X204</accession>
<evidence type="ECO:0000256" key="1">
    <source>
        <dbReference type="ARBA" id="ARBA00004123"/>
    </source>
</evidence>
<dbReference type="Gene3D" id="6.10.140.200">
    <property type="match status" value="1"/>
</dbReference>
<keyword evidence="6" id="KW-0010">Activator</keyword>
<dbReference type="PANTHER" id="PTHR21428:SF11">
    <property type="entry name" value="MEDIATOR OF RNA POLYMERASE II TRANSCRIPTION SUBUNIT 7"/>
    <property type="match status" value="1"/>
</dbReference>
<comment type="subunit">
    <text evidence="6">Component of the Mediator complex.</text>
</comment>
<dbReference type="GO" id="GO:0003712">
    <property type="term" value="F:transcription coregulator activity"/>
    <property type="evidence" value="ECO:0007669"/>
    <property type="project" value="InterPro"/>
</dbReference>